<evidence type="ECO:0000313" key="9">
    <source>
        <dbReference type="Proteomes" id="UP000245629"/>
    </source>
</evidence>
<keyword evidence="3" id="KW-0808">Transferase</keyword>
<evidence type="ECO:0000256" key="4">
    <source>
        <dbReference type="ARBA" id="ARBA00022777"/>
    </source>
</evidence>
<sequence>MAGGRRGIRWRAPGLVVGGGAAPRRRPHILFEVRDSGQGVAPADLPRLFDPLVAGHDRSGRRGEGLGLAMVFAVLHGHEGGILIASKPGAGTLVRLFVPLAGAPAPLVPARGDPPHRAAAADGAMRAAASLRCRILLVDGDAASGDRLSAGLERLGHEVAVCESEEEALAVFAEEPAAFDVVAAAAGFDGLPARLKERHPGIACVLCGGPAPRVPGADLVLPAPVDVLLLGTRAAELAAARREGRA</sequence>
<dbReference type="GO" id="GO:0000155">
    <property type="term" value="F:phosphorelay sensor kinase activity"/>
    <property type="evidence" value="ECO:0007669"/>
    <property type="project" value="TreeGrafter"/>
</dbReference>
<gene>
    <name evidence="8" type="ORF">DEW08_05810</name>
</gene>
<dbReference type="EC" id="2.7.13.3" evidence="2"/>
<dbReference type="Proteomes" id="UP000245629">
    <property type="component" value="Chromosome 1"/>
</dbReference>
<dbReference type="InterPro" id="IPR003594">
    <property type="entry name" value="HATPase_dom"/>
</dbReference>
<name>A0A2S2CMQ9_9PROT</name>
<dbReference type="KEGG" id="azz:DEW08_05810"/>
<dbReference type="SUPFAM" id="SSF55874">
    <property type="entry name" value="ATPase domain of HSP90 chaperone/DNA topoisomerase II/histidine kinase"/>
    <property type="match status" value="1"/>
</dbReference>
<dbReference type="EMBL" id="CP029352">
    <property type="protein sequence ID" value="AWK85746.1"/>
    <property type="molecule type" value="Genomic_DNA"/>
</dbReference>
<reference evidence="9" key="1">
    <citation type="submission" date="2018-05" db="EMBL/GenBank/DDBJ databases">
        <title>Azospirillum thermophila sp. nov., a novel isolated from hot spring.</title>
        <authorList>
            <person name="Zhao Z."/>
        </authorList>
    </citation>
    <scope>NUCLEOTIDE SEQUENCE [LARGE SCALE GENOMIC DNA]</scope>
    <source>
        <strain evidence="9">CFH 70021</strain>
    </source>
</reference>
<dbReference type="Gene3D" id="3.30.565.10">
    <property type="entry name" value="Histidine kinase-like ATPase, C-terminal domain"/>
    <property type="match status" value="1"/>
</dbReference>
<dbReference type="Pfam" id="PF02518">
    <property type="entry name" value="HATPase_c"/>
    <property type="match status" value="1"/>
</dbReference>
<dbReference type="InterPro" id="IPR001789">
    <property type="entry name" value="Sig_transdc_resp-reg_receiver"/>
</dbReference>
<evidence type="ECO:0000256" key="2">
    <source>
        <dbReference type="ARBA" id="ARBA00012438"/>
    </source>
</evidence>
<dbReference type="OrthoDB" id="7302231at2"/>
<keyword evidence="9" id="KW-1185">Reference proteome</keyword>
<evidence type="ECO:0000313" key="8">
    <source>
        <dbReference type="EMBL" id="AWK85746.1"/>
    </source>
</evidence>
<dbReference type="PROSITE" id="PS50109">
    <property type="entry name" value="HIS_KIN"/>
    <property type="match status" value="1"/>
</dbReference>
<organism evidence="8 9">
    <name type="scientific">Azospirillum thermophilum</name>
    <dbReference type="NCBI Taxonomy" id="2202148"/>
    <lineage>
        <taxon>Bacteria</taxon>
        <taxon>Pseudomonadati</taxon>
        <taxon>Pseudomonadota</taxon>
        <taxon>Alphaproteobacteria</taxon>
        <taxon>Rhodospirillales</taxon>
        <taxon>Azospirillaceae</taxon>
        <taxon>Azospirillum</taxon>
    </lineage>
</organism>
<dbReference type="PROSITE" id="PS50110">
    <property type="entry name" value="RESPONSE_REGULATORY"/>
    <property type="match status" value="1"/>
</dbReference>
<dbReference type="InterPro" id="IPR011006">
    <property type="entry name" value="CheY-like_superfamily"/>
</dbReference>
<feature type="domain" description="Response regulatory" evidence="7">
    <location>
        <begin position="134"/>
        <end position="238"/>
    </location>
</feature>
<proteinExistence type="predicted"/>
<dbReference type="InterPro" id="IPR005467">
    <property type="entry name" value="His_kinase_dom"/>
</dbReference>
<dbReference type="AlphaFoldDB" id="A0A2S2CMQ9"/>
<dbReference type="GO" id="GO:0009927">
    <property type="term" value="F:histidine phosphotransfer kinase activity"/>
    <property type="evidence" value="ECO:0007669"/>
    <property type="project" value="TreeGrafter"/>
</dbReference>
<evidence type="ECO:0000259" key="7">
    <source>
        <dbReference type="PROSITE" id="PS50110"/>
    </source>
</evidence>
<dbReference type="PRINTS" id="PR00344">
    <property type="entry name" value="BCTRLSENSOR"/>
</dbReference>
<evidence type="ECO:0000259" key="6">
    <source>
        <dbReference type="PROSITE" id="PS50109"/>
    </source>
</evidence>
<evidence type="ECO:0000256" key="1">
    <source>
        <dbReference type="ARBA" id="ARBA00000085"/>
    </source>
</evidence>
<comment type="caution">
    <text evidence="5">Lacks conserved residue(s) required for the propagation of feature annotation.</text>
</comment>
<dbReference type="SUPFAM" id="SSF52172">
    <property type="entry name" value="CheY-like"/>
    <property type="match status" value="1"/>
</dbReference>
<dbReference type="PANTHER" id="PTHR43047">
    <property type="entry name" value="TWO-COMPONENT HISTIDINE PROTEIN KINASE"/>
    <property type="match status" value="1"/>
</dbReference>
<dbReference type="GO" id="GO:0005886">
    <property type="term" value="C:plasma membrane"/>
    <property type="evidence" value="ECO:0007669"/>
    <property type="project" value="TreeGrafter"/>
</dbReference>
<protein>
    <recommendedName>
        <fullName evidence="2">histidine kinase</fullName>
        <ecNumber evidence="2">2.7.13.3</ecNumber>
    </recommendedName>
</protein>
<dbReference type="InterPro" id="IPR036890">
    <property type="entry name" value="HATPase_C_sf"/>
</dbReference>
<feature type="domain" description="Histidine kinase" evidence="6">
    <location>
        <begin position="28"/>
        <end position="102"/>
    </location>
</feature>
<dbReference type="PANTHER" id="PTHR43047:SF72">
    <property type="entry name" value="OSMOSENSING HISTIDINE PROTEIN KINASE SLN1"/>
    <property type="match status" value="1"/>
</dbReference>
<evidence type="ECO:0000256" key="5">
    <source>
        <dbReference type="PROSITE-ProRule" id="PRU00169"/>
    </source>
</evidence>
<comment type="catalytic activity">
    <reaction evidence="1">
        <text>ATP + protein L-histidine = ADP + protein N-phospho-L-histidine.</text>
        <dbReference type="EC" id="2.7.13.3"/>
    </reaction>
</comment>
<accession>A0A2S2CMQ9</accession>
<dbReference type="Gene3D" id="3.40.50.2300">
    <property type="match status" value="1"/>
</dbReference>
<evidence type="ECO:0000256" key="3">
    <source>
        <dbReference type="ARBA" id="ARBA00022679"/>
    </source>
</evidence>
<keyword evidence="4" id="KW-0418">Kinase</keyword>
<dbReference type="InterPro" id="IPR004358">
    <property type="entry name" value="Sig_transdc_His_kin-like_C"/>
</dbReference>